<evidence type="ECO:0000313" key="7">
    <source>
        <dbReference type="EMBL" id="WAG62335.1"/>
    </source>
</evidence>
<evidence type="ECO:0000313" key="8">
    <source>
        <dbReference type="Proteomes" id="UP001164733"/>
    </source>
</evidence>
<dbReference type="GO" id="GO:0042276">
    <property type="term" value="P:error-prone translesion synthesis"/>
    <property type="evidence" value="ECO:0007669"/>
    <property type="project" value="TreeGrafter"/>
</dbReference>
<comment type="subunit">
    <text evidence="5">Monomer.</text>
</comment>
<keyword evidence="5" id="KW-0808">Transferase</keyword>
<feature type="binding site" evidence="5">
    <location>
        <position position="9"/>
    </location>
    <ligand>
        <name>Mg(2+)</name>
        <dbReference type="ChEBI" id="CHEBI:18420"/>
    </ligand>
</feature>
<proteinExistence type="inferred from homology"/>
<gene>
    <name evidence="5" type="primary">dinB</name>
    <name evidence="7" type="ORF">LL038_08880</name>
</gene>
<keyword evidence="5" id="KW-0234">DNA repair</keyword>
<dbReference type="GO" id="GO:0003887">
    <property type="term" value="F:DNA-directed DNA polymerase activity"/>
    <property type="evidence" value="ECO:0007669"/>
    <property type="project" value="UniProtKB-UniRule"/>
</dbReference>
<dbReference type="GO" id="GO:0006281">
    <property type="term" value="P:DNA repair"/>
    <property type="evidence" value="ECO:0007669"/>
    <property type="project" value="UniProtKB-UniRule"/>
</dbReference>
<evidence type="ECO:0000256" key="3">
    <source>
        <dbReference type="ARBA" id="ARBA00022763"/>
    </source>
</evidence>
<keyword evidence="2 5" id="KW-0548">Nucleotidyltransferase</keyword>
<dbReference type="PROSITE" id="PS50173">
    <property type="entry name" value="UMUC"/>
    <property type="match status" value="1"/>
</dbReference>
<evidence type="ECO:0000256" key="2">
    <source>
        <dbReference type="ARBA" id="ARBA00022695"/>
    </source>
</evidence>
<dbReference type="PANTHER" id="PTHR11076:SF35">
    <property type="entry name" value="DNA REPAIR PROTEIN HOMOLOG YOBH"/>
    <property type="match status" value="1"/>
</dbReference>
<keyword evidence="5" id="KW-0460">Magnesium</keyword>
<dbReference type="GO" id="GO:0000287">
    <property type="term" value="F:magnesium ion binding"/>
    <property type="evidence" value="ECO:0007669"/>
    <property type="project" value="UniProtKB-UniRule"/>
</dbReference>
<comment type="catalytic activity">
    <reaction evidence="5">
        <text>DNA(n) + a 2'-deoxyribonucleoside 5'-triphosphate = DNA(n+1) + diphosphate</text>
        <dbReference type="Rhea" id="RHEA:22508"/>
        <dbReference type="Rhea" id="RHEA-COMP:17339"/>
        <dbReference type="Rhea" id="RHEA-COMP:17340"/>
        <dbReference type="ChEBI" id="CHEBI:33019"/>
        <dbReference type="ChEBI" id="CHEBI:61560"/>
        <dbReference type="ChEBI" id="CHEBI:173112"/>
        <dbReference type="EC" id="2.7.7.7"/>
    </reaction>
</comment>
<dbReference type="PANTHER" id="PTHR11076">
    <property type="entry name" value="DNA REPAIR POLYMERASE UMUC / TRANSFERASE FAMILY MEMBER"/>
    <property type="match status" value="1"/>
</dbReference>
<keyword evidence="5" id="KW-0235">DNA replication</keyword>
<keyword evidence="4 5" id="KW-0239">DNA-directed DNA polymerase</keyword>
<evidence type="ECO:0000256" key="1">
    <source>
        <dbReference type="ARBA" id="ARBA00022457"/>
    </source>
</evidence>
<comment type="subcellular location">
    <subcellularLocation>
        <location evidence="5">Cytoplasm</location>
    </subcellularLocation>
</comment>
<dbReference type="Proteomes" id="UP001164733">
    <property type="component" value="Chromosome"/>
</dbReference>
<reference evidence="7" key="1">
    <citation type="submission" date="2021-11" db="EMBL/GenBank/DDBJ databases">
        <title>Clostridia strains as spoilage organisms.</title>
        <authorList>
            <person name="Wambui J."/>
            <person name="Stevens M.J.A."/>
            <person name="Stephan R."/>
        </authorList>
    </citation>
    <scope>NUCLEOTIDE SEQUENCE</scope>
    <source>
        <strain evidence="7">CF009</strain>
    </source>
</reference>
<feature type="binding site" evidence="5">
    <location>
        <position position="111"/>
    </location>
    <ligand>
        <name>Mg(2+)</name>
        <dbReference type="ChEBI" id="CHEBI:18420"/>
    </ligand>
</feature>
<accession>A0AA47I8X6</accession>
<name>A0AA47I8X6_9CLOT</name>
<dbReference type="InterPro" id="IPR050116">
    <property type="entry name" value="DNA_polymerase-Y"/>
</dbReference>
<keyword evidence="5" id="KW-0479">Metal-binding</keyword>
<dbReference type="GO" id="GO:0009432">
    <property type="term" value="P:SOS response"/>
    <property type="evidence" value="ECO:0007669"/>
    <property type="project" value="TreeGrafter"/>
</dbReference>
<keyword evidence="3 5" id="KW-0227">DNA damage</keyword>
<dbReference type="EMBL" id="CP086239">
    <property type="protein sequence ID" value="WAG62335.1"/>
    <property type="molecule type" value="Genomic_DNA"/>
</dbReference>
<dbReference type="CDD" id="cd03586">
    <property type="entry name" value="PolY_Pol_IV_kappa"/>
    <property type="match status" value="1"/>
</dbReference>
<dbReference type="AlphaFoldDB" id="A0AA47I8X6"/>
<evidence type="ECO:0000259" key="6">
    <source>
        <dbReference type="PROSITE" id="PS50173"/>
    </source>
</evidence>
<dbReference type="GO" id="GO:0003684">
    <property type="term" value="F:damaged DNA binding"/>
    <property type="evidence" value="ECO:0007669"/>
    <property type="project" value="InterPro"/>
</dbReference>
<evidence type="ECO:0000256" key="5">
    <source>
        <dbReference type="HAMAP-Rule" id="MF_01113"/>
    </source>
</evidence>
<evidence type="ECO:0000256" key="4">
    <source>
        <dbReference type="ARBA" id="ARBA00022932"/>
    </source>
</evidence>
<comment type="similarity">
    <text evidence="5">Belongs to the DNA polymerase type-Y family.</text>
</comment>
<dbReference type="Pfam" id="PF11798">
    <property type="entry name" value="IMS_HHH"/>
    <property type="match status" value="1"/>
</dbReference>
<dbReference type="InterPro" id="IPR022880">
    <property type="entry name" value="DNApol_IV"/>
</dbReference>
<dbReference type="InterPro" id="IPR001126">
    <property type="entry name" value="UmuC"/>
</dbReference>
<comment type="cofactor">
    <cofactor evidence="5">
        <name>Mg(2+)</name>
        <dbReference type="ChEBI" id="CHEBI:18420"/>
    </cofactor>
    <text evidence="5">Binds 2 magnesium ions per subunit.</text>
</comment>
<keyword evidence="5" id="KW-0238">DNA-binding</keyword>
<keyword evidence="5" id="KW-0963">Cytoplasm</keyword>
<dbReference type="GO" id="GO:0006261">
    <property type="term" value="P:DNA-templated DNA replication"/>
    <property type="evidence" value="ECO:0007669"/>
    <property type="project" value="UniProtKB-UniRule"/>
</dbReference>
<dbReference type="Pfam" id="PF11799">
    <property type="entry name" value="IMS_C"/>
    <property type="match status" value="1"/>
</dbReference>
<sequence length="418" mass="47659">MSRLIFHIDANSAYLSWEAAYRLQRGGSLDLRLVPSVIGGDEESRHGIVLTKSIPAKKFDIHTGETLYSARAKCPSIIIVPPRYWLYMKCSAAMHQIFEQYTPKIQRFSIDESFLDFSNMEHLYPDYMKLAETIKERVSKELGFTVNIGISNNKLLAKVASDFKKPNRIHTLFPREIKSKMWPLPVEDLFMVGRATTPKLHDLNINTIGELANYDLKILKNKFKSHGLVIWNYANGNEFSEVRRSNYIEMKGIGNSTTTPYDIYDKETAHIVLLSLCETVSMRLRDSKNCCTVVSISVRGSDMISYSRQKKLAVATDSTRKIHETVCCLFDNIWRGDPIRHLGVHITDFCGNDFYQCSLLDTFNYEKDSNLNKTIDEIRLKYGSKAISRSCFLHSGLNSMCGGMADGEEEYPLMSAML</sequence>
<dbReference type="GO" id="GO:0005829">
    <property type="term" value="C:cytosol"/>
    <property type="evidence" value="ECO:0007669"/>
    <property type="project" value="TreeGrafter"/>
</dbReference>
<keyword evidence="1 5" id="KW-0515">Mutator protein</keyword>
<dbReference type="InterPro" id="IPR024728">
    <property type="entry name" value="PolY_HhH_motif"/>
</dbReference>
<dbReference type="RefSeq" id="WP_216123611.1">
    <property type="nucleotide sequence ID" value="NZ_CP086239.1"/>
</dbReference>
<feature type="site" description="Substrate discrimination" evidence="5">
    <location>
        <position position="14"/>
    </location>
</feature>
<dbReference type="EC" id="2.7.7.7" evidence="5"/>
<dbReference type="InterPro" id="IPR017961">
    <property type="entry name" value="DNA_pol_Y-fam_little_finger"/>
</dbReference>
<dbReference type="Pfam" id="PF00817">
    <property type="entry name" value="IMS"/>
    <property type="match status" value="1"/>
</dbReference>
<comment type="function">
    <text evidence="5">Poorly processive, error-prone DNA polymerase involved in untargeted mutagenesis. Copies undamaged DNA at stalled replication forks, which arise in vivo from mismatched or misaligned primer ends. These misaligned primers can be extended by PolIV. Exhibits no 3'-5' exonuclease (proofreading) activity. May be involved in translesional synthesis, in conjunction with the beta clamp from PolIII.</text>
</comment>
<protein>
    <recommendedName>
        <fullName evidence="5">DNA polymerase IV</fullName>
        <shortName evidence="5">Pol IV</shortName>
        <ecNumber evidence="5">2.7.7.7</ecNumber>
    </recommendedName>
</protein>
<feature type="active site" evidence="5">
    <location>
        <position position="112"/>
    </location>
</feature>
<feature type="domain" description="UmuC" evidence="6">
    <location>
        <begin position="5"/>
        <end position="193"/>
    </location>
</feature>
<organism evidence="7 8">
    <name type="scientific">Clostridium estertheticum</name>
    <dbReference type="NCBI Taxonomy" id="238834"/>
    <lineage>
        <taxon>Bacteria</taxon>
        <taxon>Bacillati</taxon>
        <taxon>Bacillota</taxon>
        <taxon>Clostridia</taxon>
        <taxon>Eubacteriales</taxon>
        <taxon>Clostridiaceae</taxon>
        <taxon>Clostridium</taxon>
    </lineage>
</organism>
<dbReference type="HAMAP" id="MF_01113">
    <property type="entry name" value="DNApol_IV"/>
    <property type="match status" value="1"/>
</dbReference>